<dbReference type="EMBL" id="JAEVHL010000041">
    <property type="protein sequence ID" value="MBM0276044.1"/>
    <property type="molecule type" value="Genomic_DNA"/>
</dbReference>
<organism evidence="1 2">
    <name type="scientific">Micromonospora tarensis</name>
    <dbReference type="NCBI Taxonomy" id="2806100"/>
    <lineage>
        <taxon>Bacteria</taxon>
        <taxon>Bacillati</taxon>
        <taxon>Actinomycetota</taxon>
        <taxon>Actinomycetes</taxon>
        <taxon>Micromonosporales</taxon>
        <taxon>Micromonosporaceae</taxon>
        <taxon>Micromonospora</taxon>
    </lineage>
</organism>
<comment type="caution">
    <text evidence="1">The sequence shown here is derived from an EMBL/GenBank/DDBJ whole genome shotgun (WGS) entry which is preliminary data.</text>
</comment>
<dbReference type="Proteomes" id="UP000622245">
    <property type="component" value="Unassembled WGS sequence"/>
</dbReference>
<evidence type="ECO:0000313" key="1">
    <source>
        <dbReference type="EMBL" id="MBM0276044.1"/>
    </source>
</evidence>
<name>A0ABS1YFN5_9ACTN</name>
<evidence type="ECO:0000313" key="2">
    <source>
        <dbReference type="Proteomes" id="UP000622245"/>
    </source>
</evidence>
<dbReference type="RefSeq" id="WP_203148401.1">
    <property type="nucleotide sequence ID" value="NZ_JAEVHL010000041.1"/>
</dbReference>
<accession>A0ABS1YFN5</accession>
<proteinExistence type="predicted"/>
<keyword evidence="2" id="KW-1185">Reference proteome</keyword>
<gene>
    <name evidence="1" type="ORF">JM949_11655</name>
</gene>
<sequence length="91" mass="9973">MTAPRPGDVVLVGAACSVQFTGERELTLRVVSVGEVDPYTDWMWITGYVLDVRGLAKAKRELYVMRAGLRIQRRTAPAVGQPRRSGAPVTT</sequence>
<reference evidence="1 2" key="1">
    <citation type="submission" date="2021-01" db="EMBL/GenBank/DDBJ databases">
        <title>Draft genome sequence of Micromonospora sp. strain STR1s_6.</title>
        <authorList>
            <person name="Karlyshev A."/>
            <person name="Jawad R."/>
        </authorList>
    </citation>
    <scope>NUCLEOTIDE SEQUENCE [LARGE SCALE GENOMIC DNA]</scope>
    <source>
        <strain evidence="1 2">STR1S-6</strain>
    </source>
</reference>
<protein>
    <submittedName>
        <fullName evidence="1">Uncharacterized protein</fullName>
    </submittedName>
</protein>